<dbReference type="RefSeq" id="XP_008717337.1">
    <property type="nucleotide sequence ID" value="XM_008719115.1"/>
</dbReference>
<keyword evidence="2" id="KW-0472">Membrane</keyword>
<keyword evidence="2" id="KW-1133">Transmembrane helix</keyword>
<sequence length="359" mass="38788">MSELQGRLNWLRQSPLWRPEVTFPLGGAAGMVVLADISTVGVRTALTGGATLLDSLVICPGLHRQSLATQLNQAEYPAVAALTTGYVFRVENPATVFFLQRISKTGALTNLTVSRCLGDSQLGARLFSRLWASHNTTSISTLAYLSIPSLTIMVFCVFIALGDGTALIVLGLLVLVRLCNSIVIARRSAASWHGQSEPGIKGDLLVLLSQDRWVRIRGVVDDLKATTSGQWLREPTFIESSVQSASTLLTYGAAGMSMGMHEMSKVLLLVLLAVNVSLLAIANKQTVSMLMHGCMIELDEKRGVKQYSRRLQLVEEMLKEPDRNDESMRLGLARMGVTVPGGSKADETSRAVDTGAVTM</sequence>
<dbReference type="InParanoid" id="W2RXV0"/>
<feature type="transmembrane region" description="Helical" evidence="2">
    <location>
        <begin position="266"/>
        <end position="282"/>
    </location>
</feature>
<keyword evidence="4" id="KW-1185">Reference proteome</keyword>
<dbReference type="OrthoDB" id="2956246at2759"/>
<gene>
    <name evidence="3" type="ORF">HMPREF1541_04771</name>
</gene>
<feature type="region of interest" description="Disordered" evidence="1">
    <location>
        <begin position="340"/>
        <end position="359"/>
    </location>
</feature>
<dbReference type="EMBL" id="KB822720">
    <property type="protein sequence ID" value="ETN40494.1"/>
    <property type="molecule type" value="Genomic_DNA"/>
</dbReference>
<evidence type="ECO:0000313" key="3">
    <source>
        <dbReference type="EMBL" id="ETN40494.1"/>
    </source>
</evidence>
<dbReference type="STRING" id="1220924.W2RXV0"/>
<feature type="transmembrane region" description="Helical" evidence="2">
    <location>
        <begin position="167"/>
        <end position="185"/>
    </location>
</feature>
<feature type="transmembrane region" description="Helical" evidence="2">
    <location>
        <begin position="142"/>
        <end position="161"/>
    </location>
</feature>
<organism evidence="3 4">
    <name type="scientific">Cyphellophora europaea (strain CBS 101466)</name>
    <name type="common">Phialophora europaea</name>
    <dbReference type="NCBI Taxonomy" id="1220924"/>
    <lineage>
        <taxon>Eukaryota</taxon>
        <taxon>Fungi</taxon>
        <taxon>Dikarya</taxon>
        <taxon>Ascomycota</taxon>
        <taxon>Pezizomycotina</taxon>
        <taxon>Eurotiomycetes</taxon>
        <taxon>Chaetothyriomycetidae</taxon>
        <taxon>Chaetothyriales</taxon>
        <taxon>Cyphellophoraceae</taxon>
        <taxon>Cyphellophora</taxon>
    </lineage>
</organism>
<dbReference type="Proteomes" id="UP000030752">
    <property type="component" value="Unassembled WGS sequence"/>
</dbReference>
<dbReference type="AlphaFoldDB" id="W2RXV0"/>
<evidence type="ECO:0000256" key="2">
    <source>
        <dbReference type="SAM" id="Phobius"/>
    </source>
</evidence>
<dbReference type="VEuPathDB" id="FungiDB:HMPREF1541_04771"/>
<proteinExistence type="predicted"/>
<accession>W2RXV0</accession>
<dbReference type="HOGENOM" id="CLU_026024_0_0_1"/>
<dbReference type="GeneID" id="19972110"/>
<evidence type="ECO:0000256" key="1">
    <source>
        <dbReference type="SAM" id="MobiDB-lite"/>
    </source>
</evidence>
<reference evidence="3 4" key="1">
    <citation type="submission" date="2013-03" db="EMBL/GenBank/DDBJ databases">
        <title>The Genome Sequence of Phialophora europaea CBS 101466.</title>
        <authorList>
            <consortium name="The Broad Institute Genomics Platform"/>
            <person name="Cuomo C."/>
            <person name="de Hoog S."/>
            <person name="Gorbushina A."/>
            <person name="Walker B."/>
            <person name="Young S.K."/>
            <person name="Zeng Q."/>
            <person name="Gargeya S."/>
            <person name="Fitzgerald M."/>
            <person name="Haas B."/>
            <person name="Abouelleil A."/>
            <person name="Allen A.W."/>
            <person name="Alvarado L."/>
            <person name="Arachchi H.M."/>
            <person name="Berlin A.M."/>
            <person name="Chapman S.B."/>
            <person name="Gainer-Dewar J."/>
            <person name="Goldberg J."/>
            <person name="Griggs A."/>
            <person name="Gujja S."/>
            <person name="Hansen M."/>
            <person name="Howarth C."/>
            <person name="Imamovic A."/>
            <person name="Ireland A."/>
            <person name="Larimer J."/>
            <person name="McCowan C."/>
            <person name="Murphy C."/>
            <person name="Pearson M."/>
            <person name="Poon T.W."/>
            <person name="Priest M."/>
            <person name="Roberts A."/>
            <person name="Saif S."/>
            <person name="Shea T."/>
            <person name="Sisk P."/>
            <person name="Sykes S."/>
            <person name="Wortman J."/>
            <person name="Nusbaum C."/>
            <person name="Birren B."/>
        </authorList>
    </citation>
    <scope>NUCLEOTIDE SEQUENCE [LARGE SCALE GENOMIC DNA]</scope>
    <source>
        <strain evidence="3 4">CBS 101466</strain>
    </source>
</reference>
<name>W2RXV0_CYPE1</name>
<protein>
    <submittedName>
        <fullName evidence="3">Uncharacterized protein</fullName>
    </submittedName>
</protein>
<dbReference type="eggNOG" id="ENOG502QTB6">
    <property type="taxonomic scope" value="Eukaryota"/>
</dbReference>
<evidence type="ECO:0000313" key="4">
    <source>
        <dbReference type="Proteomes" id="UP000030752"/>
    </source>
</evidence>
<keyword evidence="2" id="KW-0812">Transmembrane</keyword>